<organism evidence="2 3">
    <name type="scientific">Ustilago bromivora</name>
    <dbReference type="NCBI Taxonomy" id="307758"/>
    <lineage>
        <taxon>Eukaryota</taxon>
        <taxon>Fungi</taxon>
        <taxon>Dikarya</taxon>
        <taxon>Basidiomycota</taxon>
        <taxon>Ustilaginomycotina</taxon>
        <taxon>Ustilaginomycetes</taxon>
        <taxon>Ustilaginales</taxon>
        <taxon>Ustilaginaceae</taxon>
        <taxon>Ustilago</taxon>
    </lineage>
</organism>
<accession>A0A8H8QS58</accession>
<dbReference type="Proteomes" id="UP000658997">
    <property type="component" value="Unassembled WGS sequence"/>
</dbReference>
<reference evidence="2" key="1">
    <citation type="submission" date="2018-08" db="EMBL/GenBank/DDBJ databases">
        <authorList>
            <person name="Guldener U."/>
        </authorList>
    </citation>
    <scope>NUCLEOTIDE SEQUENCE</scope>
    <source>
        <strain evidence="2">UB2</strain>
    </source>
</reference>
<protein>
    <submittedName>
        <fullName evidence="2">Uncharacterized protein</fullName>
    </submittedName>
</protein>
<evidence type="ECO:0000256" key="1">
    <source>
        <dbReference type="SAM" id="MobiDB-lite"/>
    </source>
</evidence>
<feature type="region of interest" description="Disordered" evidence="1">
    <location>
        <begin position="1"/>
        <end position="62"/>
    </location>
</feature>
<dbReference type="EMBL" id="ULHB01000103">
    <property type="protein sequence ID" value="SYW82311.1"/>
    <property type="molecule type" value="Genomic_DNA"/>
</dbReference>
<gene>
    <name evidence="2" type="ORF">UBRO2_04433</name>
</gene>
<proteinExistence type="predicted"/>
<feature type="compositionally biased region" description="Low complexity" evidence="1">
    <location>
        <begin position="8"/>
        <end position="36"/>
    </location>
</feature>
<dbReference type="PANTHER" id="PTHR33050">
    <property type="entry name" value="REVERSE TRANSCRIPTASE DOMAIN-CONTAINING PROTEIN"/>
    <property type="match status" value="1"/>
</dbReference>
<dbReference type="InterPro" id="IPR043502">
    <property type="entry name" value="DNA/RNA_pol_sf"/>
</dbReference>
<comment type="caution">
    <text evidence="2">The sequence shown here is derived from an EMBL/GenBank/DDBJ whole genome shotgun (WGS) entry which is preliminary data.</text>
</comment>
<name>A0A8H8QS58_9BASI</name>
<dbReference type="InterPro" id="IPR052055">
    <property type="entry name" value="Hepadnavirus_pol/RT"/>
</dbReference>
<dbReference type="AlphaFoldDB" id="A0A8H8QS58"/>
<sequence length="297" mass="31365">MAAAACKTSSTLSLAEPSALPSAPTTTMTAATSAPSRPTPPLPPTVFLTKDSPTFRGLPQQLDNQASALSDIAPSLQHLLASSHNPEPQPPQSPSSQPVAATLTSATLPAANTAGSALGAPLPAAALPSINASISPGFIRIQYKGLQDLLAFVSQNPGCLLWKGDLEDAFRHNVTAEHDTHLLGFSYDSIHYHKNVLTFGGSSSLWLFNLVAEFLHWLVAACLPTDWPINHYLDNTFGTVPVSHTTHTLLPIHTLTLAANALGLQLSPKNTFGTSTKLEVMGVKIDTVTQTVRITDN</sequence>
<dbReference type="PANTHER" id="PTHR33050:SF7">
    <property type="entry name" value="RIBONUCLEASE H"/>
    <property type="match status" value="1"/>
</dbReference>
<feature type="region of interest" description="Disordered" evidence="1">
    <location>
        <begin position="81"/>
        <end position="100"/>
    </location>
</feature>
<keyword evidence="3" id="KW-1185">Reference proteome</keyword>
<evidence type="ECO:0000313" key="2">
    <source>
        <dbReference type="EMBL" id="SYW82311.1"/>
    </source>
</evidence>
<dbReference type="SUPFAM" id="SSF56672">
    <property type="entry name" value="DNA/RNA polymerases"/>
    <property type="match status" value="1"/>
</dbReference>
<evidence type="ECO:0000313" key="3">
    <source>
        <dbReference type="Proteomes" id="UP000658997"/>
    </source>
</evidence>